<name>A0ABT4G134_PANTH</name>
<feature type="compositionally biased region" description="Low complexity" evidence="2">
    <location>
        <begin position="979"/>
        <end position="989"/>
    </location>
</feature>
<dbReference type="SMART" id="SM00635">
    <property type="entry name" value="BID_2"/>
    <property type="match status" value="2"/>
</dbReference>
<dbReference type="InterPro" id="IPR058692">
    <property type="entry name" value="Fn3_SaeA_2nd"/>
</dbReference>
<gene>
    <name evidence="4" type="ORF">M5W83_21800</name>
</gene>
<dbReference type="InterPro" id="IPR017853">
    <property type="entry name" value="GH"/>
</dbReference>
<evidence type="ECO:0000259" key="3">
    <source>
        <dbReference type="PROSITE" id="PS51272"/>
    </source>
</evidence>
<dbReference type="InterPro" id="IPR008964">
    <property type="entry name" value="Invasin/intimin_cell_adhesion"/>
</dbReference>
<dbReference type="GeneID" id="76998630"/>
<dbReference type="Pfam" id="PF00395">
    <property type="entry name" value="SLH"/>
    <property type="match status" value="3"/>
</dbReference>
<accession>A0ABT4G134</accession>
<feature type="domain" description="SLH" evidence="3">
    <location>
        <begin position="1142"/>
        <end position="1199"/>
    </location>
</feature>
<dbReference type="Proteomes" id="UP001209276">
    <property type="component" value="Unassembled WGS sequence"/>
</dbReference>
<dbReference type="Gene3D" id="2.60.40.1080">
    <property type="match status" value="3"/>
</dbReference>
<organism evidence="4 5">
    <name type="scientific">Paenibacillus thiaminolyticus</name>
    <name type="common">Bacillus thiaminolyticus</name>
    <dbReference type="NCBI Taxonomy" id="49283"/>
    <lineage>
        <taxon>Bacteria</taxon>
        <taxon>Bacillati</taxon>
        <taxon>Bacillota</taxon>
        <taxon>Bacilli</taxon>
        <taxon>Bacillales</taxon>
        <taxon>Paenibacillaceae</taxon>
        <taxon>Paenibacillus</taxon>
    </lineage>
</organism>
<dbReference type="Pfam" id="PF02638">
    <property type="entry name" value="GHL10"/>
    <property type="match status" value="1"/>
</dbReference>
<dbReference type="Pfam" id="PF02368">
    <property type="entry name" value="Big_2"/>
    <property type="match status" value="1"/>
</dbReference>
<dbReference type="InterPro" id="IPR001119">
    <property type="entry name" value="SLH_dom"/>
</dbReference>
<dbReference type="Gene3D" id="2.60.40.10">
    <property type="entry name" value="Immunoglobulins"/>
    <property type="match status" value="1"/>
</dbReference>
<dbReference type="InterPro" id="IPR052177">
    <property type="entry name" value="Divisome_Glycosyl_Hydrolase"/>
</dbReference>
<dbReference type="SUPFAM" id="SSF49373">
    <property type="entry name" value="Invasin/intimin cell-adhesion fragments"/>
    <property type="match status" value="2"/>
</dbReference>
<dbReference type="Pfam" id="PF25833">
    <property type="entry name" value="Fn3_SaeA_3rd"/>
    <property type="match status" value="1"/>
</dbReference>
<dbReference type="InterPro" id="IPR013783">
    <property type="entry name" value="Ig-like_fold"/>
</dbReference>
<proteinExistence type="predicted"/>
<dbReference type="PANTHER" id="PTHR43405">
    <property type="entry name" value="GLYCOSYL HYDROLASE DIGH"/>
    <property type="match status" value="1"/>
</dbReference>
<protein>
    <submittedName>
        <fullName evidence="4">Family 10 glycosylhydrolase</fullName>
    </submittedName>
</protein>
<keyword evidence="5" id="KW-1185">Reference proteome</keyword>
<evidence type="ECO:0000313" key="5">
    <source>
        <dbReference type="Proteomes" id="UP001209276"/>
    </source>
</evidence>
<keyword evidence="1" id="KW-0732">Signal</keyword>
<dbReference type="InterPro" id="IPR003343">
    <property type="entry name" value="Big_2"/>
</dbReference>
<feature type="domain" description="SLH" evidence="3">
    <location>
        <begin position="1013"/>
        <end position="1076"/>
    </location>
</feature>
<feature type="compositionally biased region" description="Pro residues" evidence="2">
    <location>
        <begin position="990"/>
        <end position="1007"/>
    </location>
</feature>
<sequence>MNRTRHSFHGRAMMSLMVALILLLGTGLTGFGSALPLVYAEEADGAGPIVLEEFENLENLRASHVRANSAELSLVSRPETIYHGHHAVKLSYDFIGQPDTSAAYVNFYNPDGTRGRVIPGKPRKLGVWVYGNQNNNWLRAAVADGSDKALPAIDFTTSSGFNWQGWKYVTADVPQNIQWPLKLNQIYMAATKAENKNSGAIYFDRLSAIYASSPILQLDIAGLPPQMQAGSSQAIQVVETRNGSTAPQRIESGVHLTSSDESVATVTRATYDSITAVGVGTAIIMAEYGDAPPVRVTLNVTEDAPELERIEVSGPQKMVRTATGALKAYAVYAGNEAPVEMFGGASFASSRPEVVSVDDRGGLEARAIGAATITVTSVTYRGISAVHEIEVTEPNPELESIQLRSLSAVAIGGSFETEVYGIYSWVEEPVKITEGVKYTSSNPEVASVDENGMVIGIKAGGTRIMATYEGKTSSVYIVVNQPAAIPKAEMRAAWIATVENIDWPAKGTTGAEEQKQQYRKLLDELQAAGMNAVIMQIKPTADAFYPSEYGPWSEWLTGVQGKDPGYDPLAFILEETHKRNMEFHAWFNPYRVSMKNDIGRLVEDHPARKHPDWVISFGGKLYFDPGNPEARQFITDSVMEVVKKYDIDAVHFDDYFYPYPIEGTEFPDDVSYTKYGTEFPDRAAWRRDNVNQFICGVSEAIKREKSYVKFGISPFGIWKNKSKDPEGSDTNGLSSYEALNADSKKWVEEDWIDYITPQIYWYMGYSPAAYDKLIAWWSGVTSGKNVHLYSGQAIYRIGQGDGWMDPEEMPNQVNFNRNFAEVSGSMYFSAQWFAANPLGFTDRLRSDLYRYPALVPAMPWLDARAPAAPSGVSARNANGGIELKWKTASDESYFAVYRFEGKTAGSIADPAHLLGTMRKQAGQAMQTYVDRAAAKGQQYTYVVTAVDRLHNESIASEAVTLTAAEPAEPKPKPTPSDPPSSSGGSSSSPSPAPSKPSPPADPMTPTVPPVEAAVPVFPDLTPVAWAQEAIQQLAALGIVRGDMDGKFRPLKPVTRAEFTAMLVRAFDLQDDGTPLNWNDVKETDWHYTVIAAAKQAGLVQGTGKDRFEPNRPITRQEMAVMAAKALAAFTSMPEAADAESVLARFKDRESIASYAAKAVATLAQADIVKGTGSGLFHPKGEANRAQAAVIVWNIVQKKE</sequence>
<dbReference type="SUPFAM" id="SSF51445">
    <property type="entry name" value="(Trans)glycosidases"/>
    <property type="match status" value="1"/>
</dbReference>
<comment type="caution">
    <text evidence="4">The sequence shown here is derived from an EMBL/GenBank/DDBJ whole genome shotgun (WGS) entry which is preliminary data.</text>
</comment>
<evidence type="ECO:0000256" key="1">
    <source>
        <dbReference type="ARBA" id="ARBA00022729"/>
    </source>
</evidence>
<dbReference type="InterPro" id="IPR003790">
    <property type="entry name" value="GHL10"/>
</dbReference>
<dbReference type="PROSITE" id="PS51272">
    <property type="entry name" value="SLH"/>
    <property type="match status" value="3"/>
</dbReference>
<dbReference type="Gene3D" id="3.20.20.80">
    <property type="entry name" value="Glycosidases"/>
    <property type="match status" value="1"/>
</dbReference>
<feature type="domain" description="SLH" evidence="3">
    <location>
        <begin position="1077"/>
        <end position="1136"/>
    </location>
</feature>
<evidence type="ECO:0000256" key="2">
    <source>
        <dbReference type="SAM" id="MobiDB-lite"/>
    </source>
</evidence>
<feature type="region of interest" description="Disordered" evidence="2">
    <location>
        <begin position="962"/>
        <end position="1007"/>
    </location>
</feature>
<dbReference type="RefSeq" id="WP_244194023.1">
    <property type="nucleotide sequence ID" value="NZ_CABMNB010000008.1"/>
</dbReference>
<evidence type="ECO:0000313" key="4">
    <source>
        <dbReference type="EMBL" id="MCY9609791.1"/>
    </source>
</evidence>
<reference evidence="4 5" key="1">
    <citation type="submission" date="2022-05" db="EMBL/GenBank/DDBJ databases">
        <title>Genome Sequencing of Bee-Associated Microbes.</title>
        <authorList>
            <person name="Dunlap C."/>
        </authorList>
    </citation>
    <scope>NUCLEOTIDE SEQUENCE [LARGE SCALE GENOMIC DNA]</scope>
    <source>
        <strain evidence="4 5">NRRL B-14613</strain>
    </source>
</reference>
<dbReference type="PANTHER" id="PTHR43405:SF1">
    <property type="entry name" value="GLYCOSYL HYDROLASE DIGH"/>
    <property type="match status" value="1"/>
</dbReference>
<dbReference type="EMBL" id="JAMDMM010000044">
    <property type="protein sequence ID" value="MCY9609791.1"/>
    <property type="molecule type" value="Genomic_DNA"/>
</dbReference>
<dbReference type="Gene3D" id="2.60.120.430">
    <property type="entry name" value="Galactose-binding lectin"/>
    <property type="match status" value="1"/>
</dbReference>